<evidence type="ECO:0000313" key="2">
    <source>
        <dbReference type="Proteomes" id="UP000028725"/>
    </source>
</evidence>
<dbReference type="Proteomes" id="UP000028725">
    <property type="component" value="Unassembled WGS sequence"/>
</dbReference>
<dbReference type="AlphaFoldDB" id="A0A085WN74"/>
<evidence type="ECO:0000313" key="1">
    <source>
        <dbReference type="EMBL" id="KFE69137.1"/>
    </source>
</evidence>
<protein>
    <submittedName>
        <fullName evidence="1">Uncharacterized protein</fullName>
    </submittedName>
</protein>
<dbReference type="OrthoDB" id="5524467at2"/>
<comment type="caution">
    <text evidence="1">The sequence shown here is derived from an EMBL/GenBank/DDBJ whole genome shotgun (WGS) entry which is preliminary data.</text>
</comment>
<dbReference type="RefSeq" id="WP_044187919.1">
    <property type="nucleotide sequence ID" value="NZ_JMCB01000005.1"/>
</dbReference>
<name>A0A085WN74_9BACT</name>
<organism evidence="1 2">
    <name type="scientific">Hyalangium minutum</name>
    <dbReference type="NCBI Taxonomy" id="394096"/>
    <lineage>
        <taxon>Bacteria</taxon>
        <taxon>Pseudomonadati</taxon>
        <taxon>Myxococcota</taxon>
        <taxon>Myxococcia</taxon>
        <taxon>Myxococcales</taxon>
        <taxon>Cystobacterineae</taxon>
        <taxon>Archangiaceae</taxon>
        <taxon>Hyalangium</taxon>
    </lineage>
</organism>
<gene>
    <name evidence="1" type="ORF">DB31_7039</name>
</gene>
<sequence length="606" mass="62845">MLPLSSRPPRGYILLAVMLLLAALVLLVALAQQRAGDEGLTANRERSEAQARALAEAGLERTRAYLGELLARDVDLDRALDPGLDTDCLTLPALGGVTWDDHLPPFADSQPVTVSSSGRDYLRVLADEGAEGAYFVRIDDNDDDAQDSMLLSPATSNNPIGNCLEGPVLGPLRDNPVRDRDGMVWVTVIGVHPGTSLEGNDARVTLRVLVGPGEPAGIIAGGTVRMSGAAHVCGPFGDVVATGSVEGGCLCGAACSSGPFWNACVQGEACIAQAGGSMCSATSGRGPGTEVCEAGVSVPPPPRVSAWDVTNAPLDCTGAPCLPFYYLRLDEGAAQARLYGWSYSACHSPRSAPRVCSPADCPTCWVLLDANTQNEPMGISLSHADPGLRNPSPSVTIPGARAPRVWLADGSGGFRSGSGSCDAGDTALYPGTTGFGRRDVRNVWFEYFPESAATPLPRGVWFVEGNVRFRSAGTPSCAALQADPTYSASIIATGSIVHEAGLISLRPASPKGVVLLAGRDLVMRGAQSRVLTCGTSAAVMVHEQVVMGGDSHVEAQLVAENASTCDAEVVGEAVQMSGSATVAVPQFPPVPAGPPLRVRLQSESTH</sequence>
<reference evidence="1 2" key="1">
    <citation type="submission" date="2014-04" db="EMBL/GenBank/DDBJ databases">
        <title>Genome assembly of Hyalangium minutum DSM 14724.</title>
        <authorList>
            <person name="Sharma G."/>
            <person name="Subramanian S."/>
        </authorList>
    </citation>
    <scope>NUCLEOTIDE SEQUENCE [LARGE SCALE GENOMIC DNA]</scope>
    <source>
        <strain evidence="1 2">DSM 14724</strain>
    </source>
</reference>
<accession>A0A085WN74</accession>
<proteinExistence type="predicted"/>
<dbReference type="EMBL" id="JMCB01000005">
    <property type="protein sequence ID" value="KFE69137.1"/>
    <property type="molecule type" value="Genomic_DNA"/>
</dbReference>
<keyword evidence="2" id="KW-1185">Reference proteome</keyword>
<dbReference type="STRING" id="394096.DB31_7039"/>